<dbReference type="InterPro" id="IPR036291">
    <property type="entry name" value="NAD(P)-bd_dom_sf"/>
</dbReference>
<dbReference type="AlphaFoldDB" id="A0A963YTN3"/>
<dbReference type="Gene3D" id="3.40.50.720">
    <property type="entry name" value="NAD(P)-binding Rossmann-like Domain"/>
    <property type="match status" value="1"/>
</dbReference>
<evidence type="ECO:0000256" key="3">
    <source>
        <dbReference type="ARBA" id="ARBA00023027"/>
    </source>
</evidence>
<dbReference type="PANTHER" id="PTHR24321">
    <property type="entry name" value="DEHYDROGENASES, SHORT CHAIN"/>
    <property type="match status" value="1"/>
</dbReference>
<name>A0A963YTN3_9PROT</name>
<keyword evidence="6" id="KW-1185">Reference proteome</keyword>
<sequence>MLDGKIILITGGGSGIGAAAAEGAARDGAKVVVADISEAAAKRVAASCGGDAMTVDVRDSLSVQALVRETVARHGRIDGLFHTAMSVPLVNKNDRRVTELPESVWDDIITLVLTGTFLVSKYVAKQMLTQPGGGSLVLTATADALIGQAGLDAYTAAKGGVISMTRSMAAGLSPEGVRINAICPGFVDTPHQREFLEVPALRARIESLQLMPVMTAMDAAELGLFLLSDRARYQTGGIHVCDSGYSAFKGKLDVLEVFDRASD</sequence>
<proteinExistence type="inferred from homology"/>
<comment type="caution">
    <text evidence="5">The sequence shown here is derived from an EMBL/GenBank/DDBJ whole genome shotgun (WGS) entry which is preliminary data.</text>
</comment>
<evidence type="ECO:0000256" key="2">
    <source>
        <dbReference type="ARBA" id="ARBA00023002"/>
    </source>
</evidence>
<dbReference type="Pfam" id="PF13561">
    <property type="entry name" value="adh_short_C2"/>
    <property type="match status" value="1"/>
</dbReference>
<keyword evidence="2" id="KW-0560">Oxidoreductase</keyword>
<dbReference type="SUPFAM" id="SSF51735">
    <property type="entry name" value="NAD(P)-binding Rossmann-fold domains"/>
    <property type="match status" value="1"/>
</dbReference>
<dbReference type="SMART" id="SM00822">
    <property type="entry name" value="PKS_KR"/>
    <property type="match status" value="1"/>
</dbReference>
<comment type="similarity">
    <text evidence="1">Belongs to the short-chain dehydrogenases/reductases (SDR) family.</text>
</comment>
<accession>A0A963YTN3</accession>
<dbReference type="FunFam" id="3.40.50.720:FF:000084">
    <property type="entry name" value="Short-chain dehydrogenase reductase"/>
    <property type="match status" value="1"/>
</dbReference>
<feature type="domain" description="Ketoreductase" evidence="4">
    <location>
        <begin position="5"/>
        <end position="185"/>
    </location>
</feature>
<dbReference type="InterPro" id="IPR057326">
    <property type="entry name" value="KR_dom"/>
</dbReference>
<protein>
    <submittedName>
        <fullName evidence="5">SDR family oxidoreductase</fullName>
    </submittedName>
</protein>
<dbReference type="GO" id="GO:0016491">
    <property type="term" value="F:oxidoreductase activity"/>
    <property type="evidence" value="ECO:0007669"/>
    <property type="project" value="UniProtKB-KW"/>
</dbReference>
<reference evidence="5" key="1">
    <citation type="journal article" date="2021" name="Microorganisms">
        <title>Acidisoma silvae sp. nov. and Acidisomacellulosilytica sp. nov., Two Acidophilic Bacteria Isolated from Decaying Wood, Hydrolyzing Cellulose and Producing Poly-3-hydroxybutyrate.</title>
        <authorList>
            <person name="Mieszkin S."/>
            <person name="Pouder E."/>
            <person name="Uroz S."/>
            <person name="Simon-Colin C."/>
            <person name="Alain K."/>
        </authorList>
    </citation>
    <scope>NUCLEOTIDE SEQUENCE</scope>
    <source>
        <strain evidence="5">HW T2.11</strain>
    </source>
</reference>
<dbReference type="Proteomes" id="UP000708298">
    <property type="component" value="Unassembled WGS sequence"/>
</dbReference>
<dbReference type="InterPro" id="IPR002347">
    <property type="entry name" value="SDR_fam"/>
</dbReference>
<evidence type="ECO:0000313" key="5">
    <source>
        <dbReference type="EMBL" id="MCB8876769.1"/>
    </source>
</evidence>
<reference evidence="5" key="2">
    <citation type="submission" date="2021-01" db="EMBL/GenBank/DDBJ databases">
        <authorList>
            <person name="Mieszkin S."/>
            <person name="Pouder E."/>
            <person name="Alain K."/>
        </authorList>
    </citation>
    <scope>NUCLEOTIDE SEQUENCE</scope>
    <source>
        <strain evidence="5">HW T2.11</strain>
    </source>
</reference>
<dbReference type="RefSeq" id="WP_227322428.1">
    <property type="nucleotide sequence ID" value="NZ_JAESVB010000008.1"/>
</dbReference>
<dbReference type="PANTHER" id="PTHR24321:SF8">
    <property type="entry name" value="ESTRADIOL 17-BETA-DEHYDROGENASE 8-RELATED"/>
    <property type="match status" value="1"/>
</dbReference>
<evidence type="ECO:0000313" key="6">
    <source>
        <dbReference type="Proteomes" id="UP000708298"/>
    </source>
</evidence>
<evidence type="ECO:0000256" key="1">
    <source>
        <dbReference type="ARBA" id="ARBA00006484"/>
    </source>
</evidence>
<dbReference type="PRINTS" id="PR00081">
    <property type="entry name" value="GDHRDH"/>
</dbReference>
<dbReference type="CDD" id="cd05233">
    <property type="entry name" value="SDR_c"/>
    <property type="match status" value="1"/>
</dbReference>
<evidence type="ECO:0000259" key="4">
    <source>
        <dbReference type="SMART" id="SM00822"/>
    </source>
</evidence>
<keyword evidence="3" id="KW-0520">NAD</keyword>
<dbReference type="EMBL" id="JAESVB010000008">
    <property type="protein sequence ID" value="MCB8876769.1"/>
    <property type="molecule type" value="Genomic_DNA"/>
</dbReference>
<organism evidence="5 6">
    <name type="scientific">Acidisoma silvae</name>
    <dbReference type="NCBI Taxonomy" id="2802396"/>
    <lineage>
        <taxon>Bacteria</taxon>
        <taxon>Pseudomonadati</taxon>
        <taxon>Pseudomonadota</taxon>
        <taxon>Alphaproteobacteria</taxon>
        <taxon>Acetobacterales</taxon>
        <taxon>Acidocellaceae</taxon>
        <taxon>Acidisoma</taxon>
    </lineage>
</organism>
<gene>
    <name evidence="5" type="ORF">ASILVAE211_16375</name>
</gene>